<keyword evidence="9" id="KW-1185">Reference proteome</keyword>
<dbReference type="Pfam" id="PF01545">
    <property type="entry name" value="Cation_efflux"/>
    <property type="match status" value="1"/>
</dbReference>
<organism evidence="8 9">
    <name type="scientific">Arthrobacter subterraneus</name>
    <dbReference type="NCBI Taxonomy" id="335973"/>
    <lineage>
        <taxon>Bacteria</taxon>
        <taxon>Bacillati</taxon>
        <taxon>Actinomycetota</taxon>
        <taxon>Actinomycetes</taxon>
        <taxon>Micrococcales</taxon>
        <taxon>Micrococcaceae</taxon>
        <taxon>Arthrobacter</taxon>
    </lineage>
</organism>
<evidence type="ECO:0000313" key="9">
    <source>
        <dbReference type="Proteomes" id="UP000199258"/>
    </source>
</evidence>
<evidence type="ECO:0000256" key="6">
    <source>
        <dbReference type="SAM" id="Phobius"/>
    </source>
</evidence>
<dbReference type="Gene3D" id="1.20.1510.10">
    <property type="entry name" value="Cation efflux protein transmembrane domain"/>
    <property type="match status" value="1"/>
</dbReference>
<dbReference type="InterPro" id="IPR058533">
    <property type="entry name" value="Cation_efflux_TM"/>
</dbReference>
<keyword evidence="3 6" id="KW-0812">Transmembrane</keyword>
<gene>
    <name evidence="8" type="ORF">SAMN04488693_107128</name>
</gene>
<feature type="domain" description="Cation efflux protein transmembrane" evidence="7">
    <location>
        <begin position="37"/>
        <end position="231"/>
    </location>
</feature>
<dbReference type="OrthoDB" id="9806522at2"/>
<evidence type="ECO:0000256" key="2">
    <source>
        <dbReference type="ARBA" id="ARBA00022448"/>
    </source>
</evidence>
<protein>
    <submittedName>
        <fullName evidence="8">Divalent metal cation (Fe/Co/Zn/Cd) transporter</fullName>
    </submittedName>
</protein>
<dbReference type="Proteomes" id="UP000199258">
    <property type="component" value="Unassembled WGS sequence"/>
</dbReference>
<dbReference type="STRING" id="335973.SAMN04488693_107128"/>
<dbReference type="GO" id="GO:0016020">
    <property type="term" value="C:membrane"/>
    <property type="evidence" value="ECO:0007669"/>
    <property type="project" value="UniProtKB-SubCell"/>
</dbReference>
<keyword evidence="4 6" id="KW-1133">Transmembrane helix</keyword>
<dbReference type="RefSeq" id="WP_026545261.1">
    <property type="nucleotide sequence ID" value="NZ_FNDT01000007.1"/>
</dbReference>
<evidence type="ECO:0000313" key="8">
    <source>
        <dbReference type="EMBL" id="SDI21588.1"/>
    </source>
</evidence>
<feature type="transmembrane region" description="Helical" evidence="6">
    <location>
        <begin position="141"/>
        <end position="163"/>
    </location>
</feature>
<feature type="transmembrane region" description="Helical" evidence="6">
    <location>
        <begin position="31"/>
        <end position="52"/>
    </location>
</feature>
<feature type="transmembrane region" description="Helical" evidence="6">
    <location>
        <begin position="184"/>
        <end position="207"/>
    </location>
</feature>
<reference evidence="8 9" key="1">
    <citation type="submission" date="2016-10" db="EMBL/GenBank/DDBJ databases">
        <authorList>
            <person name="de Groot N.N."/>
        </authorList>
    </citation>
    <scope>NUCLEOTIDE SEQUENCE [LARGE SCALE GENOMIC DNA]</scope>
    <source>
        <strain evidence="8 9">NP_1H</strain>
    </source>
</reference>
<sequence length="338" mass="37251">MSSNGEEEAARFGHTELPEEQRRALHKAVKWEWITIVFLAVSTFLVYLVLGNSQAMKAAWIEDLLSFLPPISFLIAARIIRRRPTESHPYGYHRAVGVAHLVAAVALVVMGAYLLVDSGIGLVTAEHPTIGGVTLLGNTFWLGWLMVLAMLFTAGPPVVLGIIKMKLAKTLHDKVLYADADMNKADWMTALSAAVGVLGIGVGLWWADYAAAILISTSILHDGIKNLRAAIGGLTDTRARTYDDSRPDPVGERIDSYLQSLSWVREARSRVRDEGHVFHIESFVVPRGWPGATLQRIEKAREACVEMDWKVQDMVIVPVSELPEEFLPGLTQGGGEYR</sequence>
<proteinExistence type="predicted"/>
<evidence type="ECO:0000256" key="4">
    <source>
        <dbReference type="ARBA" id="ARBA00022989"/>
    </source>
</evidence>
<dbReference type="AlphaFoldDB" id="A0A1G8IRH2"/>
<dbReference type="InterPro" id="IPR050291">
    <property type="entry name" value="CDF_Transporter"/>
</dbReference>
<evidence type="ECO:0000256" key="5">
    <source>
        <dbReference type="ARBA" id="ARBA00023136"/>
    </source>
</evidence>
<dbReference type="EMBL" id="FNDT01000007">
    <property type="protein sequence ID" value="SDI21588.1"/>
    <property type="molecule type" value="Genomic_DNA"/>
</dbReference>
<accession>A0A1G8IRH2</accession>
<evidence type="ECO:0000256" key="3">
    <source>
        <dbReference type="ARBA" id="ARBA00022692"/>
    </source>
</evidence>
<keyword evidence="5 6" id="KW-0472">Membrane</keyword>
<dbReference type="GO" id="GO:0008324">
    <property type="term" value="F:monoatomic cation transmembrane transporter activity"/>
    <property type="evidence" value="ECO:0007669"/>
    <property type="project" value="InterPro"/>
</dbReference>
<dbReference type="SUPFAM" id="SSF161111">
    <property type="entry name" value="Cation efflux protein transmembrane domain-like"/>
    <property type="match status" value="1"/>
</dbReference>
<keyword evidence="2" id="KW-0813">Transport</keyword>
<name>A0A1G8IRH2_9MICC</name>
<evidence type="ECO:0000256" key="1">
    <source>
        <dbReference type="ARBA" id="ARBA00004141"/>
    </source>
</evidence>
<comment type="subcellular location">
    <subcellularLocation>
        <location evidence="1">Membrane</location>
        <topology evidence="1">Multi-pass membrane protein</topology>
    </subcellularLocation>
</comment>
<dbReference type="PANTHER" id="PTHR43840">
    <property type="entry name" value="MITOCHONDRIAL METAL TRANSPORTER 1-RELATED"/>
    <property type="match status" value="1"/>
</dbReference>
<dbReference type="InterPro" id="IPR027469">
    <property type="entry name" value="Cation_efflux_TMD_sf"/>
</dbReference>
<feature type="transmembrane region" description="Helical" evidence="6">
    <location>
        <begin position="92"/>
        <end position="116"/>
    </location>
</feature>
<evidence type="ECO:0000259" key="7">
    <source>
        <dbReference type="Pfam" id="PF01545"/>
    </source>
</evidence>
<feature type="transmembrane region" description="Helical" evidence="6">
    <location>
        <begin position="64"/>
        <end position="80"/>
    </location>
</feature>
<dbReference type="PANTHER" id="PTHR43840:SF15">
    <property type="entry name" value="MITOCHONDRIAL METAL TRANSPORTER 1-RELATED"/>
    <property type="match status" value="1"/>
</dbReference>